<keyword evidence="7" id="KW-0677">Repeat</keyword>
<dbReference type="PROSITE" id="PS50082">
    <property type="entry name" value="WD_REPEATS_2"/>
    <property type="match status" value="2"/>
</dbReference>
<dbReference type="Gene3D" id="2.130.10.10">
    <property type="entry name" value="YVTN repeat-like/Quinoprotein amine dehydrogenase"/>
    <property type="match status" value="2"/>
</dbReference>
<reference evidence="14 15" key="1">
    <citation type="submission" date="2017-04" db="EMBL/GenBank/DDBJ databases">
        <title>Genome sequencing of [Candida] sorbophila.</title>
        <authorList>
            <person name="Ahn J.O."/>
        </authorList>
    </citation>
    <scope>NUCLEOTIDE SEQUENCE [LARGE SCALE GENOMIC DNA]</scope>
    <source>
        <strain evidence="14 15">DS02</strain>
    </source>
</reference>
<evidence type="ECO:0000256" key="7">
    <source>
        <dbReference type="ARBA" id="ARBA00022737"/>
    </source>
</evidence>
<dbReference type="GO" id="GO:0005774">
    <property type="term" value="C:vacuolar membrane"/>
    <property type="evidence" value="ECO:0007669"/>
    <property type="project" value="TreeGrafter"/>
</dbReference>
<dbReference type="GO" id="GO:0008270">
    <property type="term" value="F:zinc ion binding"/>
    <property type="evidence" value="ECO:0007669"/>
    <property type="project" value="UniProtKB-KW"/>
</dbReference>
<evidence type="ECO:0000256" key="6">
    <source>
        <dbReference type="ARBA" id="ARBA00022723"/>
    </source>
</evidence>
<feature type="repeat" description="WD" evidence="11">
    <location>
        <begin position="233"/>
        <end position="265"/>
    </location>
</feature>
<evidence type="ECO:0000256" key="5">
    <source>
        <dbReference type="ARBA" id="ARBA00022574"/>
    </source>
</evidence>
<keyword evidence="15" id="KW-1185">Reference proteome</keyword>
<comment type="subcellular location">
    <subcellularLocation>
        <location evidence="1">Vacuole</location>
    </subcellularLocation>
</comment>
<gene>
    <name evidence="14" type="ORF">B9G98_04726</name>
</gene>
<evidence type="ECO:0000256" key="9">
    <source>
        <dbReference type="ARBA" id="ARBA00022833"/>
    </source>
</evidence>
<dbReference type="SMART" id="SM00320">
    <property type="entry name" value="WD40"/>
    <property type="match status" value="3"/>
</dbReference>
<evidence type="ECO:0000313" key="15">
    <source>
        <dbReference type="Proteomes" id="UP000238350"/>
    </source>
</evidence>
<dbReference type="InterPro" id="IPR037590">
    <property type="entry name" value="WDR24"/>
</dbReference>
<dbReference type="EMBL" id="NDIQ01000022">
    <property type="protein sequence ID" value="PRT57106.1"/>
    <property type="molecule type" value="Genomic_DNA"/>
</dbReference>
<protein>
    <recommendedName>
        <fullName evidence="3">Restriction of telomere capping protein 1</fullName>
    </recommendedName>
</protein>
<keyword evidence="9" id="KW-0862">Zinc</keyword>
<dbReference type="STRING" id="45607.A0A2T0FQ30"/>
<dbReference type="PROSITE" id="PS50089">
    <property type="entry name" value="ZF_RING_2"/>
    <property type="match status" value="1"/>
</dbReference>
<keyword evidence="5 11" id="KW-0853">WD repeat</keyword>
<feature type="domain" description="RING-type" evidence="13">
    <location>
        <begin position="866"/>
        <end position="903"/>
    </location>
</feature>
<name>A0A2T0FQ30_9ASCO</name>
<accession>A0A2T0FQ30</accession>
<dbReference type="SUPFAM" id="SSF50978">
    <property type="entry name" value="WD40 repeat-like"/>
    <property type="match status" value="1"/>
</dbReference>
<feature type="region of interest" description="Disordered" evidence="12">
    <location>
        <begin position="631"/>
        <end position="656"/>
    </location>
</feature>
<dbReference type="PANTHER" id="PTHR46200">
    <property type="entry name" value="GATOR COMPLEX PROTEIN WDR24"/>
    <property type="match status" value="1"/>
</dbReference>
<dbReference type="OrthoDB" id="60955at2759"/>
<evidence type="ECO:0000256" key="1">
    <source>
        <dbReference type="ARBA" id="ARBA00004116"/>
    </source>
</evidence>
<evidence type="ECO:0000256" key="3">
    <source>
        <dbReference type="ARBA" id="ARBA00015098"/>
    </source>
</evidence>
<evidence type="ECO:0000256" key="2">
    <source>
        <dbReference type="ARBA" id="ARBA00008863"/>
    </source>
</evidence>
<dbReference type="Pfam" id="PF17120">
    <property type="entry name" value="zf-RING_16"/>
    <property type="match status" value="1"/>
</dbReference>
<dbReference type="GO" id="GO:0016239">
    <property type="term" value="P:positive regulation of macroautophagy"/>
    <property type="evidence" value="ECO:0007669"/>
    <property type="project" value="TreeGrafter"/>
</dbReference>
<evidence type="ECO:0000256" key="8">
    <source>
        <dbReference type="ARBA" id="ARBA00022771"/>
    </source>
</evidence>
<keyword evidence="8 10" id="KW-0863">Zinc-finger</keyword>
<evidence type="ECO:0000313" key="14">
    <source>
        <dbReference type="EMBL" id="PRT57106.1"/>
    </source>
</evidence>
<evidence type="ECO:0000256" key="12">
    <source>
        <dbReference type="SAM" id="MobiDB-lite"/>
    </source>
</evidence>
<dbReference type="RefSeq" id="XP_024667051.1">
    <property type="nucleotide sequence ID" value="XM_024811283.1"/>
</dbReference>
<proteinExistence type="inferred from homology"/>
<keyword evidence="6" id="KW-0479">Metal-binding</keyword>
<evidence type="ECO:0000256" key="10">
    <source>
        <dbReference type="PROSITE-ProRule" id="PRU00175"/>
    </source>
</evidence>
<feature type="repeat" description="WD" evidence="11">
    <location>
        <begin position="144"/>
        <end position="170"/>
    </location>
</feature>
<dbReference type="InterPro" id="IPR001680">
    <property type="entry name" value="WD40_rpt"/>
</dbReference>
<dbReference type="InterPro" id="IPR049566">
    <property type="entry name" value="WDR59_RTC1-like_RING_Znf"/>
</dbReference>
<dbReference type="PANTHER" id="PTHR46200:SF1">
    <property type="entry name" value="GATOR COMPLEX PROTEIN WDR24"/>
    <property type="match status" value="1"/>
</dbReference>
<dbReference type="InterPro" id="IPR019775">
    <property type="entry name" value="WD40_repeat_CS"/>
</dbReference>
<comment type="similarity">
    <text evidence="2">Belongs to the WD repeat RTC1 family.</text>
</comment>
<dbReference type="Pfam" id="PF00400">
    <property type="entry name" value="WD40"/>
    <property type="match status" value="2"/>
</dbReference>
<dbReference type="PROSITE" id="PS00678">
    <property type="entry name" value="WD_REPEATS_1"/>
    <property type="match status" value="1"/>
</dbReference>
<dbReference type="GO" id="GO:1904263">
    <property type="term" value="P:positive regulation of TORC1 signaling"/>
    <property type="evidence" value="ECO:0007669"/>
    <property type="project" value="TreeGrafter"/>
</dbReference>
<keyword evidence="4" id="KW-0926">Vacuole</keyword>
<dbReference type="Proteomes" id="UP000238350">
    <property type="component" value="Unassembled WGS sequence"/>
</dbReference>
<sequence length="910" mass="100640">MEDEARRPRRLLSFDASQVSLSRLGKALYYTRPQQKTEEDPERFGTVSFSARAPIIAMAASPDHKSAALLTKESLEVVLMSTSNNSITHAMKIKPRFNPSTVQWGPNNQIALADSGGSMSIQTLGNSGNLLQAPGQAINLHCGVTSLCFSPNSLLLAATSDGTVKLYDLRHSLKKGAISSFLRDGDIAREAQLRPDSETKFGVIYDSGMVQRWDVRNPAAADLRINAHYQGLSLNWHPISNYLVTGGRDKSIHVWNLATESRTPEYTIQTMSAVARVRWMPGEQTVANSAVISCGRSPTDFGVSYWDLKHPWTPTYWCEGHQSAITDLVAISARKIWSSSRDKQLLQIDVQNEPRVSDNWPPAVFAWAADDCVAFSFSGKKAPSPQTISNPPTPNHLQRHQSVSFIRSNAVNVPGQSTNAGMHPQSSVPTHNMLMPGTNELVKSKSWDKIHPGVASPRDEHPDRSRATIPTTVITLPYPAEMECVFKYYAENYIYNQEIGERLGEICRHNAHISHNTRRFRTAQFWRIIGNTVDFAEESFLRTLPPQQQEAARRMFLLQDDTADHAESVVVGDASSGPPTVTGSQTAVTGESFADWHGSGVSFNSEVSANSETSSFNGAVASKLTAAVHATNRQSQMQGERTLSTSTRDSSEMLDGPSGSYQLLTEAQKLRLGIKPSSYFGQYETVQAVAVSNTSGTSTPGMHHIQRLSSSRRPMWPRGYSESMTSLRQQFISHISQMNNMWDLLPTLRRVILHCFDEGLSCTSVAMYLLFSHLPNIVPRNQMEESVFACIEQMRAISSFVPAAHIMSVTSVWQDNAGQPDTTVDLVCHRCQRSLGENASYLSGNMNQKDVGFWYCMHCKQLLDGCSICNQPVKGLCTVLLRCGHKSHPTCWSQWAEEMDECPAGCGQQV</sequence>
<dbReference type="GO" id="GO:0061700">
    <property type="term" value="C:GATOR2 complex"/>
    <property type="evidence" value="ECO:0007669"/>
    <property type="project" value="TreeGrafter"/>
</dbReference>
<comment type="caution">
    <text evidence="14">The sequence shown here is derived from an EMBL/GenBank/DDBJ whole genome shotgun (WGS) entry which is preliminary data.</text>
</comment>
<dbReference type="InterPro" id="IPR015943">
    <property type="entry name" value="WD40/YVTN_repeat-like_dom_sf"/>
</dbReference>
<dbReference type="AlphaFoldDB" id="A0A2T0FQ30"/>
<dbReference type="InterPro" id="IPR001841">
    <property type="entry name" value="Znf_RING"/>
</dbReference>
<dbReference type="GO" id="GO:0005829">
    <property type="term" value="C:cytosol"/>
    <property type="evidence" value="ECO:0007669"/>
    <property type="project" value="TreeGrafter"/>
</dbReference>
<feature type="compositionally biased region" description="Polar residues" evidence="12">
    <location>
        <begin position="631"/>
        <end position="648"/>
    </location>
</feature>
<organism evidence="14 15">
    <name type="scientific">Wickerhamiella sorbophila</name>
    <dbReference type="NCBI Taxonomy" id="45607"/>
    <lineage>
        <taxon>Eukaryota</taxon>
        <taxon>Fungi</taxon>
        <taxon>Dikarya</taxon>
        <taxon>Ascomycota</taxon>
        <taxon>Saccharomycotina</taxon>
        <taxon>Dipodascomycetes</taxon>
        <taxon>Dipodascales</taxon>
        <taxon>Trichomonascaceae</taxon>
        <taxon>Wickerhamiella</taxon>
    </lineage>
</organism>
<evidence type="ECO:0000256" key="4">
    <source>
        <dbReference type="ARBA" id="ARBA00022554"/>
    </source>
</evidence>
<dbReference type="InterPro" id="IPR036322">
    <property type="entry name" value="WD40_repeat_dom_sf"/>
</dbReference>
<evidence type="ECO:0000259" key="13">
    <source>
        <dbReference type="PROSITE" id="PS50089"/>
    </source>
</evidence>
<dbReference type="GeneID" id="36518474"/>
<dbReference type="CDD" id="cd16488">
    <property type="entry name" value="mRING-H2-C3H3C2_Mio-like"/>
    <property type="match status" value="1"/>
</dbReference>
<evidence type="ECO:0000256" key="11">
    <source>
        <dbReference type="PROSITE-ProRule" id="PRU00221"/>
    </source>
</evidence>